<dbReference type="Proteomes" id="UP000054248">
    <property type="component" value="Unassembled WGS sequence"/>
</dbReference>
<keyword evidence="1" id="KW-1133">Transmembrane helix</keyword>
<keyword evidence="1" id="KW-0812">Transmembrane</keyword>
<reference evidence="2 3" key="1">
    <citation type="submission" date="2014-04" db="EMBL/GenBank/DDBJ databases">
        <authorList>
            <consortium name="DOE Joint Genome Institute"/>
            <person name="Kuo A."/>
            <person name="Girlanda M."/>
            <person name="Perotto S."/>
            <person name="Kohler A."/>
            <person name="Nagy L.G."/>
            <person name="Floudas D."/>
            <person name="Copeland A."/>
            <person name="Barry K.W."/>
            <person name="Cichocki N."/>
            <person name="Veneault-Fourrey C."/>
            <person name="LaButti K."/>
            <person name="Lindquist E.A."/>
            <person name="Lipzen A."/>
            <person name="Lundell T."/>
            <person name="Morin E."/>
            <person name="Murat C."/>
            <person name="Sun H."/>
            <person name="Tunlid A."/>
            <person name="Henrissat B."/>
            <person name="Grigoriev I.V."/>
            <person name="Hibbett D.S."/>
            <person name="Martin F."/>
            <person name="Nordberg H.P."/>
            <person name="Cantor M.N."/>
            <person name="Hua S.X."/>
        </authorList>
    </citation>
    <scope>NUCLEOTIDE SEQUENCE [LARGE SCALE GENOMIC DNA]</scope>
    <source>
        <strain evidence="2 3">MUT 4182</strain>
    </source>
</reference>
<dbReference type="AlphaFoldDB" id="A0A0C3QAR0"/>
<evidence type="ECO:0000256" key="1">
    <source>
        <dbReference type="SAM" id="Phobius"/>
    </source>
</evidence>
<protein>
    <submittedName>
        <fullName evidence="2">Uncharacterized protein</fullName>
    </submittedName>
</protein>
<proteinExistence type="predicted"/>
<name>A0A0C3QAR0_9AGAM</name>
<accession>A0A0C3QAR0</accession>
<evidence type="ECO:0000313" key="2">
    <source>
        <dbReference type="EMBL" id="KIO27395.1"/>
    </source>
</evidence>
<feature type="transmembrane region" description="Helical" evidence="1">
    <location>
        <begin position="121"/>
        <end position="144"/>
    </location>
</feature>
<keyword evidence="3" id="KW-1185">Reference proteome</keyword>
<dbReference type="EMBL" id="KN823009">
    <property type="protein sequence ID" value="KIO27395.1"/>
    <property type="molecule type" value="Genomic_DNA"/>
</dbReference>
<evidence type="ECO:0000313" key="3">
    <source>
        <dbReference type="Proteomes" id="UP000054248"/>
    </source>
</evidence>
<gene>
    <name evidence="2" type="ORF">M407DRAFT_191093</name>
</gene>
<keyword evidence="1" id="KW-0472">Membrane</keyword>
<sequence>MIRPVFLRRDVCGFHVDFFPSSPSPSPLLLRVPRSCPSLSFSFFFGSYVVPVLPSCPVLYTLSAVLSPPLRHISLVHILYIVTFPTPYPPSYHHHHPSLSSLPGYFIRLFRHHGFSLSRSAIWVACFLFLLLVGLVVFFVFPLLSPSRSFFFFAHRSWIRPHDQSRTCIHT</sequence>
<dbReference type="HOGENOM" id="CLU_1564037_0_0_1"/>
<organism evidence="2 3">
    <name type="scientific">Tulasnella calospora MUT 4182</name>
    <dbReference type="NCBI Taxonomy" id="1051891"/>
    <lineage>
        <taxon>Eukaryota</taxon>
        <taxon>Fungi</taxon>
        <taxon>Dikarya</taxon>
        <taxon>Basidiomycota</taxon>
        <taxon>Agaricomycotina</taxon>
        <taxon>Agaricomycetes</taxon>
        <taxon>Cantharellales</taxon>
        <taxon>Tulasnellaceae</taxon>
        <taxon>Tulasnella</taxon>
    </lineage>
</organism>
<reference evidence="3" key="2">
    <citation type="submission" date="2015-01" db="EMBL/GenBank/DDBJ databases">
        <title>Evolutionary Origins and Diversification of the Mycorrhizal Mutualists.</title>
        <authorList>
            <consortium name="DOE Joint Genome Institute"/>
            <consortium name="Mycorrhizal Genomics Consortium"/>
            <person name="Kohler A."/>
            <person name="Kuo A."/>
            <person name="Nagy L.G."/>
            <person name="Floudas D."/>
            <person name="Copeland A."/>
            <person name="Barry K.W."/>
            <person name="Cichocki N."/>
            <person name="Veneault-Fourrey C."/>
            <person name="LaButti K."/>
            <person name="Lindquist E.A."/>
            <person name="Lipzen A."/>
            <person name="Lundell T."/>
            <person name="Morin E."/>
            <person name="Murat C."/>
            <person name="Riley R."/>
            <person name="Ohm R."/>
            <person name="Sun H."/>
            <person name="Tunlid A."/>
            <person name="Henrissat B."/>
            <person name="Grigoriev I.V."/>
            <person name="Hibbett D.S."/>
            <person name="Martin F."/>
        </authorList>
    </citation>
    <scope>NUCLEOTIDE SEQUENCE [LARGE SCALE GENOMIC DNA]</scope>
    <source>
        <strain evidence="3">MUT 4182</strain>
    </source>
</reference>